<feature type="domain" description="Cytochrome c" evidence="8">
    <location>
        <begin position="235"/>
        <end position="320"/>
    </location>
</feature>
<organism evidence="9 10">
    <name type="scientific">Thalassotalea piscium</name>
    <dbReference type="NCBI Taxonomy" id="1230533"/>
    <lineage>
        <taxon>Bacteria</taxon>
        <taxon>Pseudomonadati</taxon>
        <taxon>Pseudomonadota</taxon>
        <taxon>Gammaproteobacteria</taxon>
        <taxon>Alteromonadales</taxon>
        <taxon>Colwelliaceae</taxon>
        <taxon>Thalassotalea</taxon>
    </lineage>
</organism>
<evidence type="ECO:0000259" key="8">
    <source>
        <dbReference type="PROSITE" id="PS51007"/>
    </source>
</evidence>
<feature type="signal peptide" evidence="7">
    <location>
        <begin position="1"/>
        <end position="20"/>
    </location>
</feature>
<evidence type="ECO:0000256" key="5">
    <source>
        <dbReference type="ARBA" id="ARBA00023004"/>
    </source>
</evidence>
<name>A0A7X0NEK2_9GAMM</name>
<dbReference type="Pfam" id="PF00034">
    <property type="entry name" value="Cytochrom_C"/>
    <property type="match status" value="4"/>
</dbReference>
<dbReference type="AlphaFoldDB" id="A0A7X0NEK2"/>
<keyword evidence="7" id="KW-0732">Signal</keyword>
<dbReference type="Proteomes" id="UP000537141">
    <property type="component" value="Unassembled WGS sequence"/>
</dbReference>
<feature type="domain" description="Cytochrome c" evidence="8">
    <location>
        <begin position="327"/>
        <end position="418"/>
    </location>
</feature>
<dbReference type="PROSITE" id="PS51007">
    <property type="entry name" value="CYTC"/>
    <property type="match status" value="4"/>
</dbReference>
<evidence type="ECO:0000256" key="6">
    <source>
        <dbReference type="PROSITE-ProRule" id="PRU00433"/>
    </source>
</evidence>
<dbReference type="GO" id="GO:0005506">
    <property type="term" value="F:iron ion binding"/>
    <property type="evidence" value="ECO:0007669"/>
    <property type="project" value="InterPro"/>
</dbReference>
<keyword evidence="1" id="KW-0813">Transport</keyword>
<feature type="chain" id="PRO_5030711864" evidence="7">
    <location>
        <begin position="21"/>
        <end position="418"/>
    </location>
</feature>
<dbReference type="Gene3D" id="1.10.760.10">
    <property type="entry name" value="Cytochrome c-like domain"/>
    <property type="match status" value="4"/>
</dbReference>
<protein>
    <submittedName>
        <fullName evidence="9">Cytochrome c553</fullName>
    </submittedName>
</protein>
<keyword evidence="10" id="KW-1185">Reference proteome</keyword>
<dbReference type="PRINTS" id="PR00605">
    <property type="entry name" value="CYTCHROMECIC"/>
</dbReference>
<dbReference type="GO" id="GO:0020037">
    <property type="term" value="F:heme binding"/>
    <property type="evidence" value="ECO:0007669"/>
    <property type="project" value="InterPro"/>
</dbReference>
<proteinExistence type="predicted"/>
<evidence type="ECO:0000256" key="1">
    <source>
        <dbReference type="ARBA" id="ARBA00022448"/>
    </source>
</evidence>
<comment type="caution">
    <text evidence="9">The sequence shown here is derived from an EMBL/GenBank/DDBJ whole genome shotgun (WGS) entry which is preliminary data.</text>
</comment>
<evidence type="ECO:0000256" key="3">
    <source>
        <dbReference type="ARBA" id="ARBA00022723"/>
    </source>
</evidence>
<keyword evidence="3 6" id="KW-0479">Metal-binding</keyword>
<evidence type="ECO:0000256" key="4">
    <source>
        <dbReference type="ARBA" id="ARBA00022982"/>
    </source>
</evidence>
<gene>
    <name evidence="9" type="ORF">HNQ55_000445</name>
</gene>
<evidence type="ECO:0000313" key="9">
    <source>
        <dbReference type="EMBL" id="MBB6541970.1"/>
    </source>
</evidence>
<evidence type="ECO:0000256" key="7">
    <source>
        <dbReference type="SAM" id="SignalP"/>
    </source>
</evidence>
<dbReference type="InterPro" id="IPR009056">
    <property type="entry name" value="Cyt_c-like_dom"/>
</dbReference>
<keyword evidence="4" id="KW-0249">Electron transport</keyword>
<dbReference type="InterPro" id="IPR036909">
    <property type="entry name" value="Cyt_c-like_dom_sf"/>
</dbReference>
<reference evidence="9 10" key="1">
    <citation type="submission" date="2020-08" db="EMBL/GenBank/DDBJ databases">
        <title>Genomic Encyclopedia of Type Strains, Phase IV (KMG-IV): sequencing the most valuable type-strain genomes for metagenomic binning, comparative biology and taxonomic classification.</title>
        <authorList>
            <person name="Goeker M."/>
        </authorList>
    </citation>
    <scope>NUCLEOTIDE SEQUENCE [LARGE SCALE GENOMIC DNA]</scope>
    <source>
        <strain evidence="9 10">DSM 26287</strain>
    </source>
</reference>
<keyword evidence="5 6" id="KW-0408">Iron</keyword>
<feature type="domain" description="Cytochrome c" evidence="8">
    <location>
        <begin position="23"/>
        <end position="101"/>
    </location>
</feature>
<dbReference type="InterPro" id="IPR050597">
    <property type="entry name" value="Cytochrome_c_Oxidase_Subunit"/>
</dbReference>
<dbReference type="InterPro" id="IPR008168">
    <property type="entry name" value="Cyt_C_IC"/>
</dbReference>
<sequence>MKKVIFSFVIGLGMLTQANAFEGDAQAGKAKAAVCAACHGANGISAVDMYPNLAGQHADYIAKQLKAFKSGERKDPVMAPMAMGLSDQDMADLGAYFQDINKGESAASTGGDTSATVAAPAAAPTIVADALAGKALYQNGDKARGITACVDCHGKDGESLVHINPNLAKQHPEYIEKQLKDFKNATRANASMNQVSANLSEADIANLGAYFKDTSAVGEVKNTFAAVTVVKSFAGNVEAGKAKAATCAACHGADGNAAVPMYPSLAGQSETYLIKQLHDFKTAIASNNADGRPDPVMAAMAAPLSEEDIKDLSAYFASQTLKPAASESSEYGHKLYFSGDEKRGVTACIACHSLDGQGMDKAGFPAIAGQNATYVKSQLEKFRESTRANDSNGMMRNIAVRLTDDDISALSQYISAMK</sequence>
<keyword evidence="2 6" id="KW-0349">Heme</keyword>
<feature type="domain" description="Cytochrome c" evidence="8">
    <location>
        <begin position="128"/>
        <end position="215"/>
    </location>
</feature>
<evidence type="ECO:0000313" key="10">
    <source>
        <dbReference type="Proteomes" id="UP000537141"/>
    </source>
</evidence>
<dbReference type="EMBL" id="JACHHU010000002">
    <property type="protein sequence ID" value="MBB6541970.1"/>
    <property type="molecule type" value="Genomic_DNA"/>
</dbReference>
<evidence type="ECO:0000256" key="2">
    <source>
        <dbReference type="ARBA" id="ARBA00022617"/>
    </source>
</evidence>
<dbReference type="SUPFAM" id="SSF46626">
    <property type="entry name" value="Cytochrome c"/>
    <property type="match status" value="4"/>
</dbReference>
<accession>A0A7X0NEK2</accession>
<dbReference type="PANTHER" id="PTHR33751">
    <property type="entry name" value="CBB3-TYPE CYTOCHROME C OXIDASE SUBUNIT FIXP"/>
    <property type="match status" value="1"/>
</dbReference>
<dbReference type="GO" id="GO:0009055">
    <property type="term" value="F:electron transfer activity"/>
    <property type="evidence" value="ECO:0007669"/>
    <property type="project" value="InterPro"/>
</dbReference>
<dbReference type="PANTHER" id="PTHR33751:SF9">
    <property type="entry name" value="CYTOCHROME C4"/>
    <property type="match status" value="1"/>
</dbReference>